<dbReference type="PANTHER" id="PTHR33836">
    <property type="entry name" value="LOW-TEMPERATURE-INDUCED 65 KDA PROTEIN-RELATED"/>
    <property type="match status" value="1"/>
</dbReference>
<dbReference type="InterPro" id="IPR037491">
    <property type="entry name" value="LTI78/LTI65"/>
</dbReference>
<protein>
    <recommendedName>
        <fullName evidence="7">Low-temperature-induced 65 kDa protein</fullName>
    </recommendedName>
</protein>
<accession>A0AAV5L1Q2</accession>
<comment type="caution">
    <text evidence="5">The sequence shown here is derived from an EMBL/GenBank/DDBJ whole genome shotgun (WGS) entry which is preliminary data.</text>
</comment>
<feature type="compositionally biased region" description="Acidic residues" evidence="1">
    <location>
        <begin position="85"/>
        <end position="98"/>
    </location>
</feature>
<sequence>MDYAHSHGHDTNIVEHQQVEEGDDHEHQHGKKSVLKKVKAKAKKIKDTIAKHVHHDGSSSSYSDDDHDHNHGHSSRGYNVKDTSDDHDLDEEYDEDEMVKDPEIHGAPSICDVLRSLHVICKYSSGPGQPEDLRRPGIAYERSRVPMDEDPLMSNSVPVIVDNNEKHRVNLGNTTVMGEGFQATQNTPVFISHHSREIVDPTNTFVPGQVEYPGQPKVKLETPSGLEEDPAASKDNPDAFSTTNYQTKVFDPTGEGEEVTGITPILHSLDKMKIYDEQDTGREQNLPQGTHTCSSNLPLSTGSHDQFTPKPTPPNSANFPENPKPVSEIPNTTKLDEGTYGKSSYQSGSLTEKISSATSAIADKAVSAKKAVASKIGYGENKNSRNELCAGGEETHQRSPNQSSYTENISSATSAIADKAASAKNIVAATVTEKLTPAYKKVAGAGTAVMSKMPGSNSATTAHQHETGPIMQDKGVSVKDYLAEKLRPGEEDKALSEAISGALHVRKEKGDGESRPVVKVTESKEVEKRLGGFNKKDEEKVRSGIANSPGTGVVDKIKGAVTSWFSNEESQRIQQANAGPGNEEVSSYGREDAGRSSNPVGERRLQESCN</sequence>
<dbReference type="InterPro" id="IPR056605">
    <property type="entry name" value="LTI65_LTI78_N"/>
</dbReference>
<feature type="compositionally biased region" description="Basic residues" evidence="1">
    <location>
        <begin position="28"/>
        <end position="44"/>
    </location>
</feature>
<evidence type="ECO:0000259" key="2">
    <source>
        <dbReference type="Pfam" id="PF23399"/>
    </source>
</evidence>
<dbReference type="Proteomes" id="UP001054252">
    <property type="component" value="Unassembled WGS sequence"/>
</dbReference>
<gene>
    <name evidence="5" type="ORF">SLEP1_g39846</name>
</gene>
<dbReference type="Pfam" id="PF07918">
    <property type="entry name" value="CAP160"/>
    <property type="match status" value="2"/>
</dbReference>
<proteinExistence type="predicted"/>
<dbReference type="InterPro" id="IPR012418">
    <property type="entry name" value="CAP160"/>
</dbReference>
<evidence type="ECO:0000259" key="3">
    <source>
        <dbReference type="Pfam" id="PF23402"/>
    </source>
</evidence>
<feature type="compositionally biased region" description="Basic and acidic residues" evidence="1">
    <location>
        <begin position="1"/>
        <end position="27"/>
    </location>
</feature>
<evidence type="ECO:0000313" key="5">
    <source>
        <dbReference type="EMBL" id="GKV31109.1"/>
    </source>
</evidence>
<dbReference type="GO" id="GO:0006950">
    <property type="term" value="P:response to stress"/>
    <property type="evidence" value="ECO:0007669"/>
    <property type="project" value="TreeGrafter"/>
</dbReference>
<dbReference type="InterPro" id="IPR057058">
    <property type="entry name" value="LTI65_LTI78_NYQTKV"/>
</dbReference>
<dbReference type="PANTHER" id="PTHR33836:SF1">
    <property type="entry name" value="LOW-TEMPERATURE-INDUCED 65 KDA PROTEIN-RELATED"/>
    <property type="match status" value="1"/>
</dbReference>
<feature type="domain" description="LTI65/LTI78 PGEED repeat" evidence="2">
    <location>
        <begin position="473"/>
        <end position="503"/>
    </location>
</feature>
<dbReference type="Pfam" id="PF23403">
    <property type="entry name" value="LTI65_LTI78_N"/>
    <property type="match status" value="1"/>
</dbReference>
<feature type="region of interest" description="Disordered" evidence="1">
    <location>
        <begin position="566"/>
        <end position="610"/>
    </location>
</feature>
<evidence type="ECO:0000259" key="4">
    <source>
        <dbReference type="Pfam" id="PF23403"/>
    </source>
</evidence>
<organism evidence="5 6">
    <name type="scientific">Rubroshorea leprosula</name>
    <dbReference type="NCBI Taxonomy" id="152421"/>
    <lineage>
        <taxon>Eukaryota</taxon>
        <taxon>Viridiplantae</taxon>
        <taxon>Streptophyta</taxon>
        <taxon>Embryophyta</taxon>
        <taxon>Tracheophyta</taxon>
        <taxon>Spermatophyta</taxon>
        <taxon>Magnoliopsida</taxon>
        <taxon>eudicotyledons</taxon>
        <taxon>Gunneridae</taxon>
        <taxon>Pentapetalae</taxon>
        <taxon>rosids</taxon>
        <taxon>malvids</taxon>
        <taxon>Malvales</taxon>
        <taxon>Dipterocarpaceae</taxon>
        <taxon>Rubroshorea</taxon>
    </lineage>
</organism>
<dbReference type="Pfam" id="PF23399">
    <property type="entry name" value="LTI65_PGEED"/>
    <property type="match status" value="1"/>
</dbReference>
<keyword evidence="6" id="KW-1185">Reference proteome</keyword>
<dbReference type="InterPro" id="IPR057059">
    <property type="entry name" value="LTI65/LTI78_PGEED"/>
</dbReference>
<feature type="domain" description="LTI65/LTI78 N-terminal" evidence="4">
    <location>
        <begin position="27"/>
        <end position="109"/>
    </location>
</feature>
<feature type="compositionally biased region" description="Basic and acidic residues" evidence="1">
    <location>
        <begin position="601"/>
        <end position="610"/>
    </location>
</feature>
<evidence type="ECO:0008006" key="7">
    <source>
        <dbReference type="Google" id="ProtNLM"/>
    </source>
</evidence>
<dbReference type="AlphaFoldDB" id="A0AAV5L1Q2"/>
<feature type="region of interest" description="Disordered" evidence="1">
    <location>
        <begin position="1"/>
        <end position="104"/>
    </location>
</feature>
<dbReference type="GO" id="GO:0009737">
    <property type="term" value="P:response to abscisic acid"/>
    <property type="evidence" value="ECO:0007669"/>
    <property type="project" value="InterPro"/>
</dbReference>
<feature type="compositionally biased region" description="Polar residues" evidence="1">
    <location>
        <begin position="283"/>
        <end position="306"/>
    </location>
</feature>
<feature type="region of interest" description="Disordered" evidence="1">
    <location>
        <begin position="206"/>
        <end position="259"/>
    </location>
</feature>
<reference evidence="5 6" key="1">
    <citation type="journal article" date="2021" name="Commun. Biol.">
        <title>The genome of Shorea leprosula (Dipterocarpaceae) highlights the ecological relevance of drought in aseasonal tropical rainforests.</title>
        <authorList>
            <person name="Ng K.K.S."/>
            <person name="Kobayashi M.J."/>
            <person name="Fawcett J.A."/>
            <person name="Hatakeyama M."/>
            <person name="Paape T."/>
            <person name="Ng C.H."/>
            <person name="Ang C.C."/>
            <person name="Tnah L.H."/>
            <person name="Lee C.T."/>
            <person name="Nishiyama T."/>
            <person name="Sese J."/>
            <person name="O'Brien M.J."/>
            <person name="Copetti D."/>
            <person name="Mohd Noor M.I."/>
            <person name="Ong R.C."/>
            <person name="Putra M."/>
            <person name="Sireger I.Z."/>
            <person name="Indrioko S."/>
            <person name="Kosugi Y."/>
            <person name="Izuno A."/>
            <person name="Isagi Y."/>
            <person name="Lee S.L."/>
            <person name="Shimizu K.K."/>
        </authorList>
    </citation>
    <scope>NUCLEOTIDE SEQUENCE [LARGE SCALE GENOMIC DNA]</scope>
    <source>
        <strain evidence="5">214</strain>
    </source>
</reference>
<name>A0AAV5L1Q2_9ROSI</name>
<dbReference type="EMBL" id="BPVZ01000090">
    <property type="protein sequence ID" value="GKV31109.1"/>
    <property type="molecule type" value="Genomic_DNA"/>
</dbReference>
<feature type="compositionally biased region" description="Polar residues" evidence="1">
    <location>
        <begin position="566"/>
        <end position="577"/>
    </location>
</feature>
<evidence type="ECO:0000313" key="6">
    <source>
        <dbReference type="Proteomes" id="UP001054252"/>
    </source>
</evidence>
<feature type="region of interest" description="Disordered" evidence="1">
    <location>
        <begin position="282"/>
        <end position="347"/>
    </location>
</feature>
<feature type="domain" description="LTI65/LTI78 NYQTKV repeat" evidence="3">
    <location>
        <begin position="217"/>
        <end position="277"/>
    </location>
</feature>
<evidence type="ECO:0000256" key="1">
    <source>
        <dbReference type="SAM" id="MobiDB-lite"/>
    </source>
</evidence>
<dbReference type="Pfam" id="PF23402">
    <property type="entry name" value="LTI65_LTI78_NYQTKV"/>
    <property type="match status" value="1"/>
</dbReference>